<dbReference type="GO" id="GO:0032259">
    <property type="term" value="P:methylation"/>
    <property type="evidence" value="ECO:0007669"/>
    <property type="project" value="UniProtKB-KW"/>
</dbReference>
<keyword evidence="3" id="KW-1185">Reference proteome</keyword>
<dbReference type="InterPro" id="IPR019734">
    <property type="entry name" value="TPR_rpt"/>
</dbReference>
<keyword evidence="2" id="KW-0489">Methyltransferase</keyword>
<dbReference type="GO" id="GO:0008168">
    <property type="term" value="F:methyltransferase activity"/>
    <property type="evidence" value="ECO:0007669"/>
    <property type="project" value="UniProtKB-KW"/>
</dbReference>
<comment type="caution">
    <text evidence="2">The sequence shown here is derived from an EMBL/GenBank/DDBJ whole genome shotgun (WGS) entry which is preliminary data.</text>
</comment>
<dbReference type="AlphaFoldDB" id="L2F806"/>
<keyword evidence="1" id="KW-0802">TPR repeat</keyword>
<accession>L2F806</accession>
<dbReference type="OrthoDB" id="8448143at2"/>
<dbReference type="EMBL" id="ANIN01000001">
    <property type="protein sequence ID" value="ELA08916.1"/>
    <property type="molecule type" value="Genomic_DNA"/>
</dbReference>
<keyword evidence="2" id="KW-0808">Transferase</keyword>
<sequence length="481" mass="56033">MLVDKLPSLPQGYQGLAESYYAKENYDQAVNFTKQLRDIDKHNNLRYWWKNPIDKTISGNVTSFNKVIGIRAHRWGQEEEDTYQLLLQAFHPDEIFVIFDEMADKPKVAAPNYVNKLSLNDDFLTRNRLLTGKQHKKLGWLCGDYFYYVMAENIQADFYWLIEPDVRFTFDNIADFFELYHDADKDGLLVNFHKPQPTDNWYWKKHVESVSLEVHKCLFPLGRLSKLGVIACIAERKRICDKFKYGELALNLYPNDESLVAAALVKHQLNVDSLNSICNCFQYCNLNPKLYPKAESLLPKNKVIHAAKYFQDTVNTFLKRIDGPMLNELDKFLIHNEDAQAFAKEVQCGIYEKVLNGIYLKSMQDYKTRIDKLLKTSSVAKLIKIWVHNQNTLVLDFKQDSIAIALDMVISADEVNTTLVFRNNNQKVMDFAKSFYNQALNDQQKIAIDSSSFADFDQNLSKIVNQFEQLCRYLDNFKLYQ</sequence>
<protein>
    <submittedName>
        <fullName evidence="2">Methyltransferase FkbM</fullName>
    </submittedName>
</protein>
<evidence type="ECO:0000313" key="2">
    <source>
        <dbReference type="EMBL" id="ELA08916.1"/>
    </source>
</evidence>
<dbReference type="PATRIC" id="fig|1230338.3.peg.183"/>
<organism evidence="2 3">
    <name type="scientific">Moraxella macacae 0408225</name>
    <dbReference type="NCBI Taxonomy" id="1230338"/>
    <lineage>
        <taxon>Bacteria</taxon>
        <taxon>Pseudomonadati</taxon>
        <taxon>Pseudomonadota</taxon>
        <taxon>Gammaproteobacteria</taxon>
        <taxon>Moraxellales</taxon>
        <taxon>Moraxellaceae</taxon>
        <taxon>Moraxella</taxon>
    </lineage>
</organism>
<evidence type="ECO:0000256" key="1">
    <source>
        <dbReference type="PROSITE-ProRule" id="PRU00339"/>
    </source>
</evidence>
<dbReference type="eggNOG" id="ENOG5032TDT">
    <property type="taxonomic scope" value="Bacteria"/>
</dbReference>
<proteinExistence type="predicted"/>
<dbReference type="PROSITE" id="PS50005">
    <property type="entry name" value="TPR"/>
    <property type="match status" value="1"/>
</dbReference>
<reference evidence="2 3" key="1">
    <citation type="journal article" date="2013" name="Genome Announc.">
        <title>Genome Sequence of Moraxella macacae 0408225, a Novel Bacterial Species Isolated from a Cynomolgus Macaque with Epistaxis.</title>
        <authorList>
            <person name="Ladner J.T."/>
            <person name="Whitehouse C.A."/>
            <person name="Koroleva G.I."/>
            <person name="Palacios G.F."/>
        </authorList>
    </citation>
    <scope>NUCLEOTIDE SEQUENCE [LARGE SCALE GENOMIC DNA]</scope>
    <source>
        <strain evidence="2 3">0408225</strain>
    </source>
</reference>
<name>L2F806_9GAMM</name>
<dbReference type="RefSeq" id="WP_009501315.1">
    <property type="nucleotide sequence ID" value="NZ_ANIN01000001.1"/>
</dbReference>
<gene>
    <name evidence="2" type="ORF">MOMA_00855</name>
</gene>
<feature type="repeat" description="TPR" evidence="1">
    <location>
        <begin position="10"/>
        <end position="43"/>
    </location>
</feature>
<evidence type="ECO:0000313" key="3">
    <source>
        <dbReference type="Proteomes" id="UP000023795"/>
    </source>
</evidence>
<dbReference type="STRING" id="1230338.MOMA_00855"/>
<dbReference type="Proteomes" id="UP000023795">
    <property type="component" value="Unassembled WGS sequence"/>
</dbReference>